<dbReference type="GO" id="GO:0016746">
    <property type="term" value="F:acyltransferase activity"/>
    <property type="evidence" value="ECO:0007669"/>
    <property type="project" value="UniProtKB-KW"/>
</dbReference>
<dbReference type="PIRSF" id="PIRSF026649">
    <property type="entry name" value="MsbB"/>
    <property type="match status" value="1"/>
</dbReference>
<dbReference type="PANTHER" id="PTHR30606:SF10">
    <property type="entry name" value="PHOSPHATIDYLINOSITOL MANNOSIDE ACYLTRANSFERASE"/>
    <property type="match status" value="1"/>
</dbReference>
<dbReference type="Pfam" id="PF03279">
    <property type="entry name" value="Lip_A_acyltrans"/>
    <property type="match status" value="1"/>
</dbReference>
<evidence type="ECO:0000256" key="3">
    <source>
        <dbReference type="ARBA" id="ARBA00022519"/>
    </source>
</evidence>
<dbReference type="InterPro" id="IPR004960">
    <property type="entry name" value="LipA_acyltrans"/>
</dbReference>
<evidence type="ECO:0000256" key="5">
    <source>
        <dbReference type="ARBA" id="ARBA00023136"/>
    </source>
</evidence>
<dbReference type="EMBL" id="JBIGHZ010000001">
    <property type="protein sequence ID" value="MFG6446765.1"/>
    <property type="molecule type" value="Genomic_DNA"/>
</dbReference>
<dbReference type="CDD" id="cd07984">
    <property type="entry name" value="LPLAT_LABLAT-like"/>
    <property type="match status" value="1"/>
</dbReference>
<evidence type="ECO:0000313" key="7">
    <source>
        <dbReference type="EMBL" id="MFG6446765.1"/>
    </source>
</evidence>
<keyword evidence="4" id="KW-0808">Transferase</keyword>
<evidence type="ECO:0000256" key="6">
    <source>
        <dbReference type="ARBA" id="ARBA00023315"/>
    </source>
</evidence>
<evidence type="ECO:0000256" key="2">
    <source>
        <dbReference type="ARBA" id="ARBA00022475"/>
    </source>
</evidence>
<dbReference type="Proteomes" id="UP001606099">
    <property type="component" value="Unassembled WGS sequence"/>
</dbReference>
<keyword evidence="6 7" id="KW-0012">Acyltransferase</keyword>
<evidence type="ECO:0000256" key="1">
    <source>
        <dbReference type="ARBA" id="ARBA00004533"/>
    </source>
</evidence>
<protein>
    <submittedName>
        <fullName evidence="7">Lysophospholipid acyltransferase family protein</fullName>
    </submittedName>
</protein>
<keyword evidence="3" id="KW-0997">Cell inner membrane</keyword>
<keyword evidence="8" id="KW-1185">Reference proteome</keyword>
<name>A0ABW7FR18_9BURK</name>
<dbReference type="RefSeq" id="WP_394457872.1">
    <property type="nucleotide sequence ID" value="NZ_JBIGHZ010000001.1"/>
</dbReference>
<comment type="subcellular location">
    <subcellularLocation>
        <location evidence="1">Cell inner membrane</location>
    </subcellularLocation>
</comment>
<organism evidence="7 8">
    <name type="scientific">Roseateles rivi</name>
    <dbReference type="NCBI Taxonomy" id="3299028"/>
    <lineage>
        <taxon>Bacteria</taxon>
        <taxon>Pseudomonadati</taxon>
        <taxon>Pseudomonadota</taxon>
        <taxon>Betaproteobacteria</taxon>
        <taxon>Burkholderiales</taxon>
        <taxon>Sphaerotilaceae</taxon>
        <taxon>Roseateles</taxon>
    </lineage>
</organism>
<evidence type="ECO:0000256" key="4">
    <source>
        <dbReference type="ARBA" id="ARBA00022679"/>
    </source>
</evidence>
<proteinExistence type="predicted"/>
<sequence length="285" mass="31476">MWVLRWMSRWPLWVLQALGAALGVLTNWVSPTYRRRLQAHVAQAGFEPQVARAAVRQAGRMLGELPWVWARPQSEPASARVQWVGAERVEALQAQGRGVLVLTPHMGCFEVAAQAFAERFGAITVMYRPSRQALLRPIVEAARERPGVQGAPASLLGVRKMLRALRQKEAVGLLPDQVPPEGLGVWAPFFGREAYTMTLAARLLQQTDAGAVALWSERLPGGAGYRIHVLDGPRVTSEMSPVEAARCINESMEGLIRLAPDQYLWGYNRYKPPRAVALEQLGDGS</sequence>
<keyword evidence="5" id="KW-0472">Membrane</keyword>
<keyword evidence="2" id="KW-1003">Cell membrane</keyword>
<reference evidence="7 8" key="1">
    <citation type="submission" date="2024-08" db="EMBL/GenBank/DDBJ databases">
        <authorList>
            <person name="Lu H."/>
        </authorList>
    </citation>
    <scope>NUCLEOTIDE SEQUENCE [LARGE SCALE GENOMIC DNA]</scope>
    <source>
        <strain evidence="7 8">BYS180W</strain>
    </source>
</reference>
<gene>
    <name evidence="7" type="ORF">ACG0Z6_00760</name>
</gene>
<evidence type="ECO:0000313" key="8">
    <source>
        <dbReference type="Proteomes" id="UP001606099"/>
    </source>
</evidence>
<dbReference type="NCBIfam" id="NF006487">
    <property type="entry name" value="PRK08905.1"/>
    <property type="match status" value="1"/>
</dbReference>
<comment type="caution">
    <text evidence="7">The sequence shown here is derived from an EMBL/GenBank/DDBJ whole genome shotgun (WGS) entry which is preliminary data.</text>
</comment>
<accession>A0ABW7FR18</accession>
<dbReference type="PANTHER" id="PTHR30606">
    <property type="entry name" value="LIPID A BIOSYNTHESIS LAUROYL ACYLTRANSFERASE"/>
    <property type="match status" value="1"/>
</dbReference>